<evidence type="ECO:0000313" key="2">
    <source>
        <dbReference type="EMBL" id="CAA9339297.1"/>
    </source>
</evidence>
<accession>A0A6J4LQH6</accession>
<feature type="compositionally biased region" description="Low complexity" evidence="1">
    <location>
        <begin position="29"/>
        <end position="52"/>
    </location>
</feature>
<feature type="region of interest" description="Disordered" evidence="1">
    <location>
        <begin position="1"/>
        <end position="176"/>
    </location>
</feature>
<feature type="non-terminal residue" evidence="2">
    <location>
        <position position="1"/>
    </location>
</feature>
<feature type="compositionally biased region" description="Gly residues" evidence="1">
    <location>
        <begin position="98"/>
        <end position="110"/>
    </location>
</feature>
<reference evidence="2" key="1">
    <citation type="submission" date="2020-02" db="EMBL/GenBank/DDBJ databases">
        <authorList>
            <person name="Meier V. D."/>
        </authorList>
    </citation>
    <scope>NUCLEOTIDE SEQUENCE</scope>
    <source>
        <strain evidence="2">AVDCRST_MAG61</strain>
    </source>
</reference>
<feature type="compositionally biased region" description="Basic and acidic residues" evidence="1">
    <location>
        <begin position="124"/>
        <end position="135"/>
    </location>
</feature>
<dbReference type="AlphaFoldDB" id="A0A6J4LQH6"/>
<evidence type="ECO:0000256" key="1">
    <source>
        <dbReference type="SAM" id="MobiDB-lite"/>
    </source>
</evidence>
<feature type="non-terminal residue" evidence="2">
    <location>
        <position position="313"/>
    </location>
</feature>
<name>A0A6J4LQH6_9ACTN</name>
<proteinExistence type="predicted"/>
<organism evidence="2">
    <name type="scientific">uncultured Friedmanniella sp</name>
    <dbReference type="NCBI Taxonomy" id="335381"/>
    <lineage>
        <taxon>Bacteria</taxon>
        <taxon>Bacillati</taxon>
        <taxon>Actinomycetota</taxon>
        <taxon>Actinomycetes</taxon>
        <taxon>Propionibacteriales</taxon>
        <taxon>Nocardioidaceae</taxon>
        <taxon>Friedmanniella</taxon>
        <taxon>environmental samples</taxon>
    </lineage>
</organism>
<feature type="compositionally biased region" description="Basic and acidic residues" evidence="1">
    <location>
        <begin position="87"/>
        <end position="96"/>
    </location>
</feature>
<dbReference type="EMBL" id="CADCTT010000409">
    <property type="protein sequence ID" value="CAA9339297.1"/>
    <property type="molecule type" value="Genomic_DNA"/>
</dbReference>
<protein>
    <submittedName>
        <fullName evidence="2">Uncharacterized protein</fullName>
    </submittedName>
</protein>
<feature type="compositionally biased region" description="Low complexity" evidence="1">
    <location>
        <begin position="69"/>
        <end position="86"/>
    </location>
</feature>
<sequence length="313" mass="31129">DRADDASGPGRPGTLGAGCRTTGSGQPGAGLVRPGAPRRAGRVAADGGLRLRPAGHPPAGQRPDPAQPAPGALPAADAGQAAAPAPADRRADHDPLRGAGGRVAGGGGGPAVSDGRLAGGRRIHLVDGDRDELRQGRPRPPGSRGGAVGAAHRRGGPGSVAQQGGVGPGGLGAEVHPDRSRRHLLPVRVDQDPQRGLELHVVAQQRHPHLGDHPTAARARSVPAAVPRPAPRHAVVRVPGRARLGGGAVAARQGAAGRRGLLVGFPPVHRGDPLHPLRADAGLLARLRPTGAAACVVAASKVRAGAAEGRAAV</sequence>
<gene>
    <name evidence="2" type="ORF">AVDCRST_MAG61-3383</name>
</gene>